<name>A0A0A9H4G9_ARUDO</name>
<dbReference type="AlphaFoldDB" id="A0A0A9H4G9"/>
<proteinExistence type="predicted"/>
<sequence length="46" mass="5380">MEEYLSIYRTLLCRFMVAPTEHNLQQLLLLLPTTCFCCYCFTAGKT</sequence>
<evidence type="ECO:0000313" key="1">
    <source>
        <dbReference type="EMBL" id="JAE29761.1"/>
    </source>
</evidence>
<organism evidence="1">
    <name type="scientific">Arundo donax</name>
    <name type="common">Giant reed</name>
    <name type="synonym">Donax arundinaceus</name>
    <dbReference type="NCBI Taxonomy" id="35708"/>
    <lineage>
        <taxon>Eukaryota</taxon>
        <taxon>Viridiplantae</taxon>
        <taxon>Streptophyta</taxon>
        <taxon>Embryophyta</taxon>
        <taxon>Tracheophyta</taxon>
        <taxon>Spermatophyta</taxon>
        <taxon>Magnoliopsida</taxon>
        <taxon>Liliopsida</taxon>
        <taxon>Poales</taxon>
        <taxon>Poaceae</taxon>
        <taxon>PACMAD clade</taxon>
        <taxon>Arundinoideae</taxon>
        <taxon>Arundineae</taxon>
        <taxon>Arundo</taxon>
    </lineage>
</organism>
<dbReference type="EMBL" id="GBRH01168135">
    <property type="protein sequence ID" value="JAE29761.1"/>
    <property type="molecule type" value="Transcribed_RNA"/>
</dbReference>
<accession>A0A0A9H4G9</accession>
<reference evidence="1" key="2">
    <citation type="journal article" date="2015" name="Data Brief">
        <title>Shoot transcriptome of the giant reed, Arundo donax.</title>
        <authorList>
            <person name="Barrero R.A."/>
            <person name="Guerrero F.D."/>
            <person name="Moolhuijzen P."/>
            <person name="Goolsby J.A."/>
            <person name="Tidwell J."/>
            <person name="Bellgard S.E."/>
            <person name="Bellgard M.I."/>
        </authorList>
    </citation>
    <scope>NUCLEOTIDE SEQUENCE</scope>
    <source>
        <tissue evidence="1">Shoot tissue taken approximately 20 cm above the soil surface</tissue>
    </source>
</reference>
<protein>
    <submittedName>
        <fullName evidence="1">Uncharacterized protein</fullName>
    </submittedName>
</protein>
<reference evidence="1" key="1">
    <citation type="submission" date="2014-09" db="EMBL/GenBank/DDBJ databases">
        <authorList>
            <person name="Magalhaes I.L.F."/>
            <person name="Oliveira U."/>
            <person name="Santos F.R."/>
            <person name="Vidigal T.H.D.A."/>
            <person name="Brescovit A.D."/>
            <person name="Santos A.J."/>
        </authorList>
    </citation>
    <scope>NUCLEOTIDE SEQUENCE</scope>
    <source>
        <tissue evidence="1">Shoot tissue taken approximately 20 cm above the soil surface</tissue>
    </source>
</reference>